<proteinExistence type="predicted"/>
<name>A0ABW4MWS1_9BACI</name>
<keyword evidence="2" id="KW-1185">Reference proteome</keyword>
<accession>A0ABW4MWS1</accession>
<reference evidence="2" key="1">
    <citation type="journal article" date="2019" name="Int. J. Syst. Evol. Microbiol.">
        <title>The Global Catalogue of Microorganisms (GCM) 10K type strain sequencing project: providing services to taxonomists for standard genome sequencing and annotation.</title>
        <authorList>
            <consortium name="The Broad Institute Genomics Platform"/>
            <consortium name="The Broad Institute Genome Sequencing Center for Infectious Disease"/>
            <person name="Wu L."/>
            <person name="Ma J."/>
        </authorList>
    </citation>
    <scope>NUCLEOTIDE SEQUENCE [LARGE SCALE GENOMIC DNA]</scope>
    <source>
        <strain evidence="2">CCUG 15531</strain>
    </source>
</reference>
<dbReference type="EMBL" id="JBHUEK010000034">
    <property type="protein sequence ID" value="MFD1781629.1"/>
    <property type="molecule type" value="Genomic_DNA"/>
</dbReference>
<protein>
    <submittedName>
        <fullName evidence="1">Uncharacterized protein</fullName>
    </submittedName>
</protein>
<sequence>MIELKKLARGTVFHYEGSIKDGIEIKYGKAGYVSKVSLNTGRLRRCD</sequence>
<evidence type="ECO:0000313" key="2">
    <source>
        <dbReference type="Proteomes" id="UP001597227"/>
    </source>
</evidence>
<organism evidence="1 2">
    <name type="scientific">Fredinandcohnia salidurans</name>
    <dbReference type="NCBI Taxonomy" id="2595041"/>
    <lineage>
        <taxon>Bacteria</taxon>
        <taxon>Bacillati</taxon>
        <taxon>Bacillota</taxon>
        <taxon>Bacilli</taxon>
        <taxon>Bacillales</taxon>
        <taxon>Bacillaceae</taxon>
        <taxon>Fredinandcohnia</taxon>
    </lineage>
</organism>
<dbReference type="Proteomes" id="UP001597227">
    <property type="component" value="Unassembled WGS sequence"/>
</dbReference>
<comment type="caution">
    <text evidence="1">The sequence shown here is derived from an EMBL/GenBank/DDBJ whole genome shotgun (WGS) entry which is preliminary data.</text>
</comment>
<gene>
    <name evidence="1" type="ORF">ACFSFW_23565</name>
</gene>
<evidence type="ECO:0000313" key="1">
    <source>
        <dbReference type="EMBL" id="MFD1781629.1"/>
    </source>
</evidence>
<dbReference type="RefSeq" id="WP_388042051.1">
    <property type="nucleotide sequence ID" value="NZ_JBHUEK010000034.1"/>
</dbReference>